<comment type="caution">
    <text evidence="8">The sequence shown here is derived from an EMBL/GenBank/DDBJ whole genome shotgun (WGS) entry which is preliminary data.</text>
</comment>
<keyword evidence="1 4" id="KW-0245">EGF-like domain</keyword>
<dbReference type="PROSITE" id="PS01186">
    <property type="entry name" value="EGF_2"/>
    <property type="match status" value="2"/>
</dbReference>
<keyword evidence="2" id="KW-0732">Signal</keyword>
<feature type="compositionally biased region" description="Basic and acidic residues" evidence="5">
    <location>
        <begin position="1992"/>
        <end position="2001"/>
    </location>
</feature>
<keyword evidence="6" id="KW-0812">Transmembrane</keyword>
<comment type="caution">
    <text evidence="4">Lacks conserved residue(s) required for the propagation of feature annotation.</text>
</comment>
<evidence type="ECO:0000256" key="4">
    <source>
        <dbReference type="PROSITE-ProRule" id="PRU00076"/>
    </source>
</evidence>
<evidence type="ECO:0000256" key="2">
    <source>
        <dbReference type="ARBA" id="ARBA00022729"/>
    </source>
</evidence>
<gene>
    <name evidence="8" type="ORF">RDWZM_002994</name>
</gene>
<dbReference type="PANTHER" id="PTHR24039:SF58">
    <property type="entry name" value="EGF-LIKE DOMAIN-CONTAINING PROTEIN"/>
    <property type="match status" value="1"/>
</dbReference>
<keyword evidence="6" id="KW-0472">Membrane</keyword>
<keyword evidence="6" id="KW-1133">Transmembrane helix</keyword>
<dbReference type="CDD" id="cd00054">
    <property type="entry name" value="EGF_CA"/>
    <property type="match status" value="1"/>
</dbReference>
<proteinExistence type="predicted"/>
<dbReference type="Gene3D" id="2.10.25.10">
    <property type="entry name" value="Laminin"/>
    <property type="match status" value="1"/>
</dbReference>
<reference evidence="8" key="1">
    <citation type="submission" date="2022-12" db="EMBL/GenBank/DDBJ databases">
        <title>Genome assemblies of Blomia tropicalis.</title>
        <authorList>
            <person name="Cui Y."/>
        </authorList>
    </citation>
    <scope>NUCLEOTIDE SEQUENCE</scope>
    <source>
        <tissue evidence="8">Adult mites</tissue>
    </source>
</reference>
<evidence type="ECO:0000313" key="8">
    <source>
        <dbReference type="EMBL" id="KAJ6224449.1"/>
    </source>
</evidence>
<protein>
    <recommendedName>
        <fullName evidence="7">EGF-like domain-containing protein</fullName>
    </recommendedName>
</protein>
<dbReference type="Proteomes" id="UP001142055">
    <property type="component" value="Chromosome 1"/>
</dbReference>
<evidence type="ECO:0000256" key="5">
    <source>
        <dbReference type="SAM" id="MobiDB-lite"/>
    </source>
</evidence>
<dbReference type="PROSITE" id="PS50026">
    <property type="entry name" value="EGF_3"/>
    <property type="match status" value="2"/>
</dbReference>
<evidence type="ECO:0000259" key="7">
    <source>
        <dbReference type="PROSITE" id="PS50026"/>
    </source>
</evidence>
<feature type="compositionally biased region" description="Low complexity" evidence="5">
    <location>
        <begin position="1979"/>
        <end position="1991"/>
    </location>
</feature>
<feature type="region of interest" description="Disordered" evidence="5">
    <location>
        <begin position="2056"/>
        <end position="2080"/>
    </location>
</feature>
<dbReference type="PANTHER" id="PTHR24039">
    <property type="entry name" value="FIBRILLIN-RELATED"/>
    <property type="match status" value="1"/>
</dbReference>
<evidence type="ECO:0000256" key="3">
    <source>
        <dbReference type="ARBA" id="ARBA00022737"/>
    </source>
</evidence>
<keyword evidence="9" id="KW-1185">Reference proteome</keyword>
<organism evidence="8 9">
    <name type="scientific">Blomia tropicalis</name>
    <name type="common">Mite</name>
    <dbReference type="NCBI Taxonomy" id="40697"/>
    <lineage>
        <taxon>Eukaryota</taxon>
        <taxon>Metazoa</taxon>
        <taxon>Ecdysozoa</taxon>
        <taxon>Arthropoda</taxon>
        <taxon>Chelicerata</taxon>
        <taxon>Arachnida</taxon>
        <taxon>Acari</taxon>
        <taxon>Acariformes</taxon>
        <taxon>Sarcoptiformes</taxon>
        <taxon>Astigmata</taxon>
        <taxon>Glycyphagoidea</taxon>
        <taxon>Echimyopodidae</taxon>
        <taxon>Blomia</taxon>
    </lineage>
</organism>
<feature type="transmembrane region" description="Helical" evidence="6">
    <location>
        <begin position="1950"/>
        <end position="1973"/>
    </location>
</feature>
<dbReference type="InterPro" id="IPR000742">
    <property type="entry name" value="EGF"/>
</dbReference>
<feature type="disulfide bond" evidence="4">
    <location>
        <begin position="1931"/>
        <end position="1940"/>
    </location>
</feature>
<dbReference type="SMART" id="SM00181">
    <property type="entry name" value="EGF"/>
    <property type="match status" value="6"/>
</dbReference>
<feature type="compositionally biased region" description="Low complexity" evidence="5">
    <location>
        <begin position="2064"/>
        <end position="2074"/>
    </location>
</feature>
<keyword evidence="4" id="KW-1015">Disulfide bond</keyword>
<name>A0A9Q0MFA1_BLOTA</name>
<keyword evidence="3" id="KW-0677">Repeat</keyword>
<dbReference type="PROSITE" id="PS00022">
    <property type="entry name" value="EGF_1"/>
    <property type="match status" value="1"/>
</dbReference>
<dbReference type="EMBL" id="JAPWDV010000001">
    <property type="protein sequence ID" value="KAJ6224449.1"/>
    <property type="molecule type" value="Genomic_DNA"/>
</dbReference>
<evidence type="ECO:0000313" key="9">
    <source>
        <dbReference type="Proteomes" id="UP001142055"/>
    </source>
</evidence>
<accession>A0A9Q0MFA1</accession>
<feature type="domain" description="EGF-like" evidence="7">
    <location>
        <begin position="815"/>
        <end position="855"/>
    </location>
</feature>
<feature type="region of interest" description="Disordered" evidence="5">
    <location>
        <begin position="1979"/>
        <end position="2024"/>
    </location>
</feature>
<feature type="compositionally biased region" description="Low complexity" evidence="5">
    <location>
        <begin position="2002"/>
        <end position="2013"/>
    </location>
</feature>
<evidence type="ECO:0000256" key="1">
    <source>
        <dbReference type="ARBA" id="ARBA00022536"/>
    </source>
</evidence>
<feature type="domain" description="EGF-like" evidence="7">
    <location>
        <begin position="1905"/>
        <end position="1941"/>
    </location>
</feature>
<sequence length="2215" mass="253214">MVRLKTLIRVLLFSILFQQTFVSGLILTYNSYGKETSDNPIVIPESFRKFTIPPTGFNFRENFYLLQNCNKSTCEIVFSWDKVETFEIRVWSKNSGITKLFINENKVEHDFNEKLPLYKQTVESGSITIQVYTELKEALYLFQIEPKNPVKSQTLSPNVISIENDNLKSFFGSNAGQEFKILLKYQEKASAILELSNSDINLLSKACYELEYYAEPGSQRKFSLSIRSKSSEHSYRYRMFEFIPILDLKQTVQFCVADFIYDLSSITNEGATIQFILDTDGIVTDHSSKSKITLLSIKELAAINVMNIEETYYIAKDSHKKWGSIVPSETISVPLEDKPIVISANTKQIQSKQISSVWLRNGPMIHLEPVIVKLTAENVHDPNLDVRDMIKLDAFICDDIMECIEMRQEKTYNINVFDISLTFDAHPNAKTKYIKLMINIELESNIEAKISLINFGDPCYKDYKPKMPNAECKSNPNEELPGANNFEEAWQCISPYIGPNCNQQDHCKGQTVCTDGCFNRIDAYECICPPNNDIQYWGKNGCASNSKPEFKSDENSVTTWTADLEKINPNIYDVCYKFQLTSPDEITGTISLELRPKTGTNLKHIQLFSEIYFKAKKDDVVVDICLSQLMQRVSTDVQLIAIVKMNSKYELKETESTFYGKLLKDQPLFEKRLTYFMEASSVPSNIINLSTDQYSTNSLKFKDLSQSQDRRQIYLYSKWIENLQNFTHLTVEQINRNMLQFEQDEKSKENVKTTFMICRPRTGEVDDCRPIQTDFAKNVRLLNSDKFQIVVKFDVQKTTEANIVKDFLIKFQIAIWDPCQQVKFCSKINAQCIPLKNDFTCLCPMGYEFKVDTCVRMIIEKVEKVCIPEKKDECFINSIFSHPFVYLPRHFPRLDASRKPDLYYSTVSDSKLTITVEDRDNQLSKLDNDACIKFKYFVAPNSKLSLRLNGEIELLSIEGIERLPVENGLQTEQLDLGLSDDTIVCLKEFLPLDKLNSLEMFELSFVSQINSIDDVVAIELIKYDGENLLETRQIQLPQVPLKYLSIETKDLNQKPEYMEKLSYQWPAKFPNTIRWVEELDHKSFTLQQHFTDTIETAILESAWLNRPIRTVTSQVSALYLNFKVNVPQNFQTGNSFIAEIFLIDEKRNRLARIGEFSGADFKEVGEVSYIFPVVHVNLDHNRMYKIQFRFRYYDRNLYPNDHLSYLLTISEINFADPCIQVDFNKQVSKPRECYGVIDHEHLIDSSVQCFRKEGDNGNVDFQCDCEQNVGLSGNDCGKVNFCEFDHKFKIRLQNDSLVDVIHNGKDYCYATYNISSCIQGRFEVRDQSFKFCEFPGYHKCPQICHNKNTEPYYECSCDDAYELVKSGDDTNPIYKCELKSSFKTTECLNCNGKYRICRNGKCECQDRFVPDGENCVPDKDFILRGCPNNHYKINENHEVVCNCNNMTRDYFIDESIGGSCKLDKYVCNADQPGRNMCAQRNAGCVANPFDIDDYLCKCNLGQLFPNGERVMTASMLAHNPKARCVNICDVPYKESQCSAIGGKCNPIFLWMMKSMVDNSISSIKRFDDIPAVSYCECVPGTFFDETVGSCVQEYVSIKLKVTFKWSHDLETNYELMKKELNLLYNERGYEDGHIDPNKFEDTIEFIDPIDYGKMVIRNHAVNLKSGKSIYEQWDKIITKRVLFEKLEQLLYSFNLIRMGHVIGQVESGEFQIVSIDKIMIDNSPNYVLHLAVKVTEEMRISHNDVTTENEFEYDMSDYEWIMKNCYRLKETSNCIVPYLPLVLASGEMAPKINKPCDSQDACLGMSNCVPMNGSQFSCLCDEKYFTIETQNTFKSNDPLIVYKNERCKSKNLCDSCLAQSDRNDCIENDPYYNNSTGTWMKEFTCGCKSGYGWETPTGNGTRQCTAVCVLAACSENGKCIQNTDHSAICECDSGFYGHKCENETASTTGWIVGIVALAIIAFVAIGAAVFLFLRSSNSSFTSASTSTSSSSSKDKRLDKNQKINNRNQLNNKNPTTSHDISIDANKPNFNIADNGTQTSVAIVELEITQQVESIQHEPYIEDQSNLSEDTSSSSELEDGRFLRSNQLRKYNVLGDLRKSPQPSHTSLTVKEPFTPAISIIDSIPSDSIKNVTFSSSTTTTMAPSSSNTSSSLSLVNSGEEQYPIDDHSQSKSMINVPYVSSNEHDNNLICSTSTNNNDLIVESQEVVCSCFYYRF</sequence>
<evidence type="ECO:0000256" key="6">
    <source>
        <dbReference type="SAM" id="Phobius"/>
    </source>
</evidence>